<dbReference type="Pfam" id="PF13374">
    <property type="entry name" value="TPR_10"/>
    <property type="match status" value="2"/>
</dbReference>
<dbReference type="Gene3D" id="3.40.50.300">
    <property type="entry name" value="P-loop containing nucleotide triphosphate hydrolases"/>
    <property type="match status" value="1"/>
</dbReference>
<dbReference type="Gene3D" id="1.25.40.10">
    <property type="entry name" value="Tetratricopeptide repeat domain"/>
    <property type="match status" value="1"/>
</dbReference>
<organism evidence="3">
    <name type="scientific">uncultured Thermomicrobiales bacterium</name>
    <dbReference type="NCBI Taxonomy" id="1645740"/>
    <lineage>
        <taxon>Bacteria</taxon>
        <taxon>Pseudomonadati</taxon>
        <taxon>Thermomicrobiota</taxon>
        <taxon>Thermomicrobia</taxon>
        <taxon>Thermomicrobiales</taxon>
        <taxon>environmental samples</taxon>
    </lineage>
</organism>
<dbReference type="PRINTS" id="PR00364">
    <property type="entry name" value="DISEASERSIST"/>
</dbReference>
<dbReference type="GO" id="GO:0007165">
    <property type="term" value="P:signal transduction"/>
    <property type="evidence" value="ECO:0007669"/>
    <property type="project" value="InterPro"/>
</dbReference>
<proteinExistence type="predicted"/>
<feature type="domain" description="TIR" evidence="2">
    <location>
        <begin position="4"/>
        <end position="135"/>
    </location>
</feature>
<accession>A0A6J4TP22</accession>
<gene>
    <name evidence="3" type="ORF">AVDCRST_MAG73-519</name>
</gene>
<feature type="repeat" description="TPR" evidence="1">
    <location>
        <begin position="679"/>
        <end position="712"/>
    </location>
</feature>
<dbReference type="InterPro" id="IPR027417">
    <property type="entry name" value="P-loop_NTPase"/>
</dbReference>
<dbReference type="SMART" id="SM00028">
    <property type="entry name" value="TPR"/>
    <property type="match status" value="4"/>
</dbReference>
<evidence type="ECO:0000259" key="2">
    <source>
        <dbReference type="PROSITE" id="PS50104"/>
    </source>
</evidence>
<dbReference type="PROSITE" id="PS50005">
    <property type="entry name" value="TPR"/>
    <property type="match status" value="1"/>
</dbReference>
<dbReference type="PANTHER" id="PTHR47691:SF3">
    <property type="entry name" value="HTH-TYPE TRANSCRIPTIONAL REGULATOR RV0890C-RELATED"/>
    <property type="match status" value="1"/>
</dbReference>
<dbReference type="InterPro" id="IPR019734">
    <property type="entry name" value="TPR_rpt"/>
</dbReference>
<dbReference type="AlphaFoldDB" id="A0A6J4TP22"/>
<dbReference type="SUPFAM" id="SSF52540">
    <property type="entry name" value="P-loop containing nucleoside triphosphate hydrolases"/>
    <property type="match status" value="1"/>
</dbReference>
<evidence type="ECO:0000256" key="1">
    <source>
        <dbReference type="PROSITE-ProRule" id="PRU00339"/>
    </source>
</evidence>
<dbReference type="Pfam" id="PF13676">
    <property type="entry name" value="TIR_2"/>
    <property type="match status" value="1"/>
</dbReference>
<dbReference type="Gene3D" id="3.40.50.10140">
    <property type="entry name" value="Toll/interleukin-1 receptor homology (TIR) domain"/>
    <property type="match status" value="1"/>
</dbReference>
<keyword evidence="1" id="KW-0802">TPR repeat</keyword>
<dbReference type="InterPro" id="IPR058852">
    <property type="entry name" value="HTH_77"/>
</dbReference>
<dbReference type="InterPro" id="IPR000157">
    <property type="entry name" value="TIR_dom"/>
</dbReference>
<dbReference type="PANTHER" id="PTHR47691">
    <property type="entry name" value="REGULATOR-RELATED"/>
    <property type="match status" value="1"/>
</dbReference>
<dbReference type="InterPro" id="IPR035897">
    <property type="entry name" value="Toll_tir_struct_dom_sf"/>
</dbReference>
<dbReference type="SUPFAM" id="SSF52200">
    <property type="entry name" value="Toll/Interleukin receptor TIR domain"/>
    <property type="match status" value="1"/>
</dbReference>
<protein>
    <recommendedName>
        <fullName evidence="2">TIR domain-containing protein</fullName>
    </recommendedName>
</protein>
<dbReference type="Pfam" id="PF25872">
    <property type="entry name" value="HTH_77"/>
    <property type="match status" value="1"/>
</dbReference>
<dbReference type="PROSITE" id="PS50104">
    <property type="entry name" value="TIR"/>
    <property type="match status" value="1"/>
</dbReference>
<dbReference type="InterPro" id="IPR011990">
    <property type="entry name" value="TPR-like_helical_dom_sf"/>
</dbReference>
<dbReference type="EMBL" id="CADCWE010000037">
    <property type="protein sequence ID" value="CAA9527430.1"/>
    <property type="molecule type" value="Genomic_DNA"/>
</dbReference>
<reference evidence="3" key="1">
    <citation type="submission" date="2020-02" db="EMBL/GenBank/DDBJ databases">
        <authorList>
            <person name="Meier V. D."/>
        </authorList>
    </citation>
    <scope>NUCLEOTIDE SEQUENCE</scope>
    <source>
        <strain evidence="3">AVDCRST_MAG73</strain>
    </source>
</reference>
<name>A0A6J4TP22_9BACT</name>
<evidence type="ECO:0000313" key="3">
    <source>
        <dbReference type="EMBL" id="CAA9527430.1"/>
    </source>
</evidence>
<dbReference type="SUPFAM" id="SSF48452">
    <property type="entry name" value="TPR-like"/>
    <property type="match status" value="2"/>
</dbReference>
<dbReference type="Pfam" id="PF13424">
    <property type="entry name" value="TPR_12"/>
    <property type="match status" value="1"/>
</dbReference>
<sequence length="846" mass="88867">MDAAPPRVFVSYASGDRDQARSVVAVLERVGVRAWIDVAGIAGGQSYGPEIVAAIRGCAALVLLCSEASLASRNVRQEVALAWKHGRLILPLLLEPAVIPDELAYWLEAAQWVEVLDRKEDAWLPEVVRALARSGVAPGPLAPSLAIPPEHPPLAHAVAWLPTPLTALLGRDAEVAELVGLLATHRLVTLTGPGGVGKTRLAVEVARVAAAGFPDGVAFVDLSPVRDPDLVLPAAAHVLGVREAPDVPVPEALAAAIGDRRTLLVLDNLEQVIEAAPAIAALLAACPHLAVLATSRAPLAVRGERVLPVEPFPVQAAAASLGVLAASPAARLFAERAAAVKPGFALTEDNLPAVAAICSRLDGLPLAIELAAARVKLLTPEALLARLDGRLPLLTSGPRDLPDRQRTLRGAIAWSHDLLSAKEQVLFRRLAVFAGGWTPEAAEGAANPDGALDIWAELAGLVDHSLVRQEEGSGGARFRMLETIREFALERLELSGEAASFRDAHAAHYLALTQEARNETSGPEQGRWLDRLEAELGNLRAALAWATERADALTALGLANSLEKLWDARGLLREGRHWLERASALPMDGVRPETRAQALSNAGSVAQALGDLEGARVLQERALTILRELDSEGGGRGTAHVLNRLGIVALLRGDHGRADALQEEALARFRELGDASDVATVLNNLGVTADDRGDFARARRLFEDALALQRDVGDTQAVAISLGNLGEVARDEGDLAGAAIYYREALALWAELKDRWNAATALDGAAGLAVLQGKPEGAARLAAAAEAMREAVGAPLPANERADHERCVAEARSALGAEAFAAAWEAGRALPLEAAVAEALAATGDA</sequence>